<dbReference type="AlphaFoldDB" id="A0A1Y1M2Z2"/>
<evidence type="ECO:0000256" key="1">
    <source>
        <dbReference type="SAM" id="MobiDB-lite"/>
    </source>
</evidence>
<organism evidence="2">
    <name type="scientific">Photinus pyralis</name>
    <name type="common">Common eastern firefly</name>
    <name type="synonym">Lampyris pyralis</name>
    <dbReference type="NCBI Taxonomy" id="7054"/>
    <lineage>
        <taxon>Eukaryota</taxon>
        <taxon>Metazoa</taxon>
        <taxon>Ecdysozoa</taxon>
        <taxon>Arthropoda</taxon>
        <taxon>Hexapoda</taxon>
        <taxon>Insecta</taxon>
        <taxon>Pterygota</taxon>
        <taxon>Neoptera</taxon>
        <taxon>Endopterygota</taxon>
        <taxon>Coleoptera</taxon>
        <taxon>Polyphaga</taxon>
        <taxon>Elateriformia</taxon>
        <taxon>Elateroidea</taxon>
        <taxon>Lampyridae</taxon>
        <taxon>Lampyrinae</taxon>
        <taxon>Photinus</taxon>
    </lineage>
</organism>
<accession>A0A1Y1M2Z2</accession>
<name>A0A1Y1M2Z2_PHOPY</name>
<feature type="compositionally biased region" description="Basic and acidic residues" evidence="1">
    <location>
        <begin position="1"/>
        <end position="10"/>
    </location>
</feature>
<feature type="compositionally biased region" description="Acidic residues" evidence="1">
    <location>
        <begin position="26"/>
        <end position="39"/>
    </location>
</feature>
<reference evidence="2" key="1">
    <citation type="journal article" date="2016" name="Sci. Rep.">
        <title>Molecular characterization of firefly nuptial gifts: a multi-omics approach sheds light on postcopulatory sexual selection.</title>
        <authorList>
            <person name="Al-Wathiqui N."/>
            <person name="Fallon T.R."/>
            <person name="South A."/>
            <person name="Weng J.K."/>
            <person name="Lewis S.M."/>
        </authorList>
    </citation>
    <scope>NUCLEOTIDE SEQUENCE</scope>
</reference>
<proteinExistence type="predicted"/>
<feature type="compositionally biased region" description="Low complexity" evidence="1">
    <location>
        <begin position="76"/>
        <end position="98"/>
    </location>
</feature>
<evidence type="ECO:0000313" key="2">
    <source>
        <dbReference type="EMBL" id="JAV79408.1"/>
    </source>
</evidence>
<feature type="region of interest" description="Disordered" evidence="1">
    <location>
        <begin position="1"/>
        <end position="146"/>
    </location>
</feature>
<sequence length="146" mass="15986">MIEEAEKPFPPEETPSVNHVDQQVETIEEELEEEDEEDESKTIEQTICENKLAEQKAISDTPEDLEGRPSNEDQTTESSTLPVSSSTGSDGETTGPSTAENSLSQTHEEDMAEPPPKQVVGGRASIPDELEPHQLAQLQDLKESNA</sequence>
<feature type="compositionally biased region" description="Polar residues" evidence="1">
    <location>
        <begin position="15"/>
        <end position="24"/>
    </location>
</feature>
<protein>
    <submittedName>
        <fullName evidence="2">Uncharacterized protein</fullName>
    </submittedName>
</protein>
<dbReference type="EMBL" id="GEZM01042991">
    <property type="protein sequence ID" value="JAV79408.1"/>
    <property type="molecule type" value="Transcribed_RNA"/>
</dbReference>